<dbReference type="SUPFAM" id="SSF52540">
    <property type="entry name" value="P-loop containing nucleoside triphosphate hydrolases"/>
    <property type="match status" value="1"/>
</dbReference>
<dbReference type="Proteomes" id="UP000280960">
    <property type="component" value="Chromosome"/>
</dbReference>
<gene>
    <name evidence="12 15" type="primary">recF</name>
    <name evidence="15" type="ORF">D2962_00020</name>
</gene>
<dbReference type="GO" id="GO:0005524">
    <property type="term" value="F:ATP binding"/>
    <property type="evidence" value="ECO:0007669"/>
    <property type="project" value="UniProtKB-UniRule"/>
</dbReference>
<keyword evidence="8 12" id="KW-0067">ATP-binding</keyword>
<keyword evidence="6 12" id="KW-0547">Nucleotide-binding</keyword>
<evidence type="ECO:0000256" key="9">
    <source>
        <dbReference type="ARBA" id="ARBA00023125"/>
    </source>
</evidence>
<dbReference type="Pfam" id="PF02463">
    <property type="entry name" value="SMC_N"/>
    <property type="match status" value="1"/>
</dbReference>
<organism evidence="15 16">
    <name type="scientific">Biomaibacter acetigenes</name>
    <dbReference type="NCBI Taxonomy" id="2316383"/>
    <lineage>
        <taxon>Bacteria</taxon>
        <taxon>Bacillati</taxon>
        <taxon>Bacillota</taxon>
        <taxon>Clostridia</taxon>
        <taxon>Thermosediminibacterales</taxon>
        <taxon>Tepidanaerobacteraceae</taxon>
        <taxon>Biomaibacter</taxon>
    </lineage>
</organism>
<proteinExistence type="inferred from homology"/>
<reference evidence="15 16" key="1">
    <citation type="submission" date="2018-10" db="EMBL/GenBank/DDBJ databases">
        <authorList>
            <person name="Zhang X."/>
        </authorList>
    </citation>
    <scope>NUCLEOTIDE SEQUENCE [LARGE SCALE GENOMIC DNA]</scope>
    <source>
        <strain evidence="15 16">SK-G1</strain>
    </source>
</reference>
<evidence type="ECO:0000256" key="1">
    <source>
        <dbReference type="ARBA" id="ARBA00004496"/>
    </source>
</evidence>
<evidence type="ECO:0000256" key="7">
    <source>
        <dbReference type="ARBA" id="ARBA00022763"/>
    </source>
</evidence>
<dbReference type="InterPro" id="IPR001238">
    <property type="entry name" value="DNA-binding_RecF"/>
</dbReference>
<keyword evidence="16" id="KW-1185">Reference proteome</keyword>
<dbReference type="GO" id="GO:0003697">
    <property type="term" value="F:single-stranded DNA binding"/>
    <property type="evidence" value="ECO:0007669"/>
    <property type="project" value="UniProtKB-UniRule"/>
</dbReference>
<protein>
    <recommendedName>
        <fullName evidence="3 12">DNA replication and repair protein RecF</fullName>
    </recommendedName>
</protein>
<keyword evidence="7 12" id="KW-0227">DNA damage</keyword>
<comment type="function">
    <text evidence="12 13">The RecF protein is involved in DNA metabolism; it is required for DNA replication and normal SOS inducibility. RecF binds preferentially to single-stranded, linear DNA. It also seems to bind ATP.</text>
</comment>
<dbReference type="InterPro" id="IPR018078">
    <property type="entry name" value="DNA-binding_RecF_CS"/>
</dbReference>
<dbReference type="GO" id="GO:0005737">
    <property type="term" value="C:cytoplasm"/>
    <property type="evidence" value="ECO:0007669"/>
    <property type="project" value="UniProtKB-SubCell"/>
</dbReference>
<dbReference type="PANTHER" id="PTHR32182">
    <property type="entry name" value="DNA REPLICATION AND REPAIR PROTEIN RECF"/>
    <property type="match status" value="1"/>
</dbReference>
<evidence type="ECO:0000256" key="2">
    <source>
        <dbReference type="ARBA" id="ARBA00008016"/>
    </source>
</evidence>
<evidence type="ECO:0000256" key="11">
    <source>
        <dbReference type="ARBA" id="ARBA00023236"/>
    </source>
</evidence>
<dbReference type="AlphaFoldDB" id="A0A3G2R2B3"/>
<dbReference type="KEGG" id="bacg:D2962_00020"/>
<dbReference type="PANTHER" id="PTHR32182:SF0">
    <property type="entry name" value="DNA REPLICATION AND REPAIR PROTEIN RECF"/>
    <property type="match status" value="1"/>
</dbReference>
<comment type="subcellular location">
    <subcellularLocation>
        <location evidence="1 12 13">Cytoplasm</location>
    </subcellularLocation>
</comment>
<feature type="domain" description="RecF/RecN/SMC N-terminal" evidence="14">
    <location>
        <begin position="2"/>
        <end position="344"/>
    </location>
</feature>
<evidence type="ECO:0000256" key="12">
    <source>
        <dbReference type="HAMAP-Rule" id="MF_00365"/>
    </source>
</evidence>
<dbReference type="GO" id="GO:0009432">
    <property type="term" value="P:SOS response"/>
    <property type="evidence" value="ECO:0007669"/>
    <property type="project" value="UniProtKB-UniRule"/>
</dbReference>
<dbReference type="InterPro" id="IPR027417">
    <property type="entry name" value="P-loop_NTPase"/>
</dbReference>
<dbReference type="HAMAP" id="MF_00365">
    <property type="entry name" value="RecF"/>
    <property type="match status" value="1"/>
</dbReference>
<name>A0A3G2R2B3_9FIRM</name>
<dbReference type="RefSeq" id="WP_122013733.1">
    <property type="nucleotide sequence ID" value="NZ_CP033169.1"/>
</dbReference>
<evidence type="ECO:0000256" key="3">
    <source>
        <dbReference type="ARBA" id="ARBA00020170"/>
    </source>
</evidence>
<dbReference type="InterPro" id="IPR042174">
    <property type="entry name" value="RecF_2"/>
</dbReference>
<dbReference type="Gene3D" id="1.20.1050.90">
    <property type="entry name" value="RecF/RecN/SMC, N-terminal domain"/>
    <property type="match status" value="1"/>
</dbReference>
<dbReference type="GO" id="GO:0006302">
    <property type="term" value="P:double-strand break repair"/>
    <property type="evidence" value="ECO:0007669"/>
    <property type="project" value="TreeGrafter"/>
</dbReference>
<keyword evidence="11 12" id="KW-0742">SOS response</keyword>
<dbReference type="PROSITE" id="PS00618">
    <property type="entry name" value="RECF_2"/>
    <property type="match status" value="1"/>
</dbReference>
<keyword evidence="5 12" id="KW-0235">DNA replication</keyword>
<evidence type="ECO:0000256" key="10">
    <source>
        <dbReference type="ARBA" id="ARBA00023204"/>
    </source>
</evidence>
<evidence type="ECO:0000313" key="15">
    <source>
        <dbReference type="EMBL" id="AYO29197.1"/>
    </source>
</evidence>
<evidence type="ECO:0000313" key="16">
    <source>
        <dbReference type="Proteomes" id="UP000280960"/>
    </source>
</evidence>
<dbReference type="GO" id="GO:0000731">
    <property type="term" value="P:DNA synthesis involved in DNA repair"/>
    <property type="evidence" value="ECO:0007669"/>
    <property type="project" value="TreeGrafter"/>
</dbReference>
<evidence type="ECO:0000256" key="5">
    <source>
        <dbReference type="ARBA" id="ARBA00022705"/>
    </source>
</evidence>
<accession>A0A3G2R2B3</accession>
<evidence type="ECO:0000256" key="4">
    <source>
        <dbReference type="ARBA" id="ARBA00022490"/>
    </source>
</evidence>
<dbReference type="PROSITE" id="PS00617">
    <property type="entry name" value="RECF_1"/>
    <property type="match status" value="1"/>
</dbReference>
<evidence type="ECO:0000256" key="13">
    <source>
        <dbReference type="RuleBase" id="RU000578"/>
    </source>
</evidence>
<evidence type="ECO:0000259" key="14">
    <source>
        <dbReference type="Pfam" id="PF02463"/>
    </source>
</evidence>
<dbReference type="EMBL" id="CP033169">
    <property type="protein sequence ID" value="AYO29197.1"/>
    <property type="molecule type" value="Genomic_DNA"/>
</dbReference>
<keyword evidence="9 12" id="KW-0238">DNA-binding</keyword>
<sequence>MYLSHLRLFDFRNFKELDVSFSPGINILYGDNAQGKTNLLESIFFLSNLRSERAVRDQQLIMYTRPLAFLRGVFETCAGPVEREVTVYSDKKKVVKEGGNQKNRWSEICEDISAVFFSPDDLNLIKGEPSLRRKFLDTVIYHIKPGYIKYLQVYYRVLAHRNTLLKAVKKNPSLSDNIDPWDLQLCDTGSRIFTERLKFLERIGPDILEIFKKFTGGSTDFKINYINSVNFMSRDSIRQDFLKTLKGSREKDIARSFTTCGPHRDDIQFLLDGHDARFFGSQGQQRMLVLCLKMAQAKILFRERGEAPIMLLDDVMSELDLTRRKLIVENHGSQVFITTTDLKFIPDEILAKSKLYQVRAGSME</sequence>
<dbReference type="GO" id="GO:0006260">
    <property type="term" value="P:DNA replication"/>
    <property type="evidence" value="ECO:0007669"/>
    <property type="project" value="UniProtKB-UniRule"/>
</dbReference>
<dbReference type="NCBIfam" id="TIGR00611">
    <property type="entry name" value="recf"/>
    <property type="match status" value="1"/>
</dbReference>
<comment type="similarity">
    <text evidence="2 12 13">Belongs to the RecF family.</text>
</comment>
<dbReference type="InterPro" id="IPR003395">
    <property type="entry name" value="RecF/RecN/SMC_N"/>
</dbReference>
<keyword evidence="4 12" id="KW-0963">Cytoplasm</keyword>
<keyword evidence="10 12" id="KW-0234">DNA repair</keyword>
<evidence type="ECO:0000256" key="8">
    <source>
        <dbReference type="ARBA" id="ARBA00022840"/>
    </source>
</evidence>
<dbReference type="Gene3D" id="3.40.50.300">
    <property type="entry name" value="P-loop containing nucleotide triphosphate hydrolases"/>
    <property type="match status" value="1"/>
</dbReference>
<feature type="binding site" evidence="12">
    <location>
        <begin position="30"/>
        <end position="37"/>
    </location>
    <ligand>
        <name>ATP</name>
        <dbReference type="ChEBI" id="CHEBI:30616"/>
    </ligand>
</feature>
<evidence type="ECO:0000256" key="6">
    <source>
        <dbReference type="ARBA" id="ARBA00022741"/>
    </source>
</evidence>